<dbReference type="Proteomes" id="UP000287533">
    <property type="component" value="Unassembled WGS sequence"/>
</dbReference>
<dbReference type="EMBL" id="QXGL01000001">
    <property type="protein sequence ID" value="RSX53977.1"/>
    <property type="molecule type" value="Genomic_DNA"/>
</dbReference>
<organism evidence="1 2">
    <name type="scientific">Bifidobacterium goeldii</name>
    <dbReference type="NCBI Taxonomy" id="2306975"/>
    <lineage>
        <taxon>Bacteria</taxon>
        <taxon>Bacillati</taxon>
        <taxon>Actinomycetota</taxon>
        <taxon>Actinomycetes</taxon>
        <taxon>Bifidobacteriales</taxon>
        <taxon>Bifidobacteriaceae</taxon>
        <taxon>Bifidobacterium</taxon>
    </lineage>
</organism>
<reference evidence="1 2" key="1">
    <citation type="submission" date="2018-09" db="EMBL/GenBank/DDBJ databases">
        <title>Characterization of the phylogenetic diversity of five novel species belonging to the genus Bifidobacterium.</title>
        <authorList>
            <person name="Lugli G.A."/>
            <person name="Duranti S."/>
            <person name="Milani C."/>
        </authorList>
    </citation>
    <scope>NUCLEOTIDE SEQUENCE [LARGE SCALE GENOMIC DNA]</scope>
    <source>
        <strain evidence="1 2">2034B</strain>
    </source>
</reference>
<proteinExistence type="predicted"/>
<dbReference type="OrthoDB" id="9802752at2"/>
<evidence type="ECO:0000313" key="1">
    <source>
        <dbReference type="EMBL" id="RSX53977.1"/>
    </source>
</evidence>
<sequence length="99" mass="10974">MEDQNSQQVQIAVYQTDGKPTAVQVSYRGNTYWVSPEGMIDYFGVSISAISKYLATMGTADNPIISKKETVWNEGVRSVRHTVTLPLSDFKNLAQKSDA</sequence>
<dbReference type="RefSeq" id="WP_125979273.1">
    <property type="nucleotide sequence ID" value="NZ_QXGL01000001.1"/>
</dbReference>
<protein>
    <submittedName>
        <fullName evidence="1">Uncharacterized protein</fullName>
    </submittedName>
</protein>
<name>A0A430FMC2_9BIFI</name>
<keyword evidence="2" id="KW-1185">Reference proteome</keyword>
<dbReference type="AlphaFoldDB" id="A0A430FMC2"/>
<gene>
    <name evidence="1" type="ORF">D2E25_0283</name>
</gene>
<comment type="caution">
    <text evidence="1">The sequence shown here is derived from an EMBL/GenBank/DDBJ whole genome shotgun (WGS) entry which is preliminary data.</text>
</comment>
<evidence type="ECO:0000313" key="2">
    <source>
        <dbReference type="Proteomes" id="UP000287533"/>
    </source>
</evidence>
<accession>A0A430FMC2</accession>